<dbReference type="RefSeq" id="WP_013943091.1">
    <property type="nucleotide sequence ID" value="NC_015713.1"/>
</dbReference>
<protein>
    <submittedName>
        <fullName evidence="1">Uncharacterized protein</fullName>
    </submittedName>
</protein>
<proteinExistence type="predicted"/>
<dbReference type="STRING" id="331113.SNE_A07470"/>
<dbReference type="HOGENOM" id="CLU_2131859_0_0_0"/>
<evidence type="ECO:0000313" key="2">
    <source>
        <dbReference type="Proteomes" id="UP000000496"/>
    </source>
</evidence>
<accession>F8L7A3</accession>
<dbReference type="Proteomes" id="UP000000496">
    <property type="component" value="Chromosome gsn.131"/>
</dbReference>
<name>F8L7A3_SIMNZ</name>
<dbReference type="AlphaFoldDB" id="F8L7A3"/>
<reference evidence="1 2" key="2">
    <citation type="journal article" date="2011" name="Mol. Biol. Evol.">
        <title>Unity in variety--the pan-genome of the Chlamydiae.</title>
        <authorList>
            <person name="Collingro A."/>
            <person name="Tischler P."/>
            <person name="Weinmaier T."/>
            <person name="Penz T."/>
            <person name="Heinz E."/>
            <person name="Brunham R.C."/>
            <person name="Read T.D."/>
            <person name="Bavoil P.M."/>
            <person name="Sachse K."/>
            <person name="Kahane S."/>
            <person name="Friedman M.G."/>
            <person name="Rattei T."/>
            <person name="Myers G.S."/>
            <person name="Horn M."/>
        </authorList>
    </citation>
    <scope>NUCLEOTIDE SEQUENCE [LARGE SCALE GENOMIC DNA]</scope>
    <source>
        <strain evidence="2">ATCC VR-1471 / Z</strain>
    </source>
</reference>
<keyword evidence="2" id="KW-1185">Reference proteome</keyword>
<sequence length="113" mass="12745">MTTRVRLYSPQYAVYGSPEPHKNARHLPNSTSLYSSAHLQRPLIIPTNPYRKNTHGSSPVFIVKLTAVGGEIKSVIARRFGVDPLKLLMAYILQLGNRKVYATLLCHQKNLLF</sequence>
<gene>
    <name evidence="1" type="ordered locus">SNE_A07470</name>
</gene>
<organism evidence="1 2">
    <name type="scientific">Simkania negevensis (strain ATCC VR-1471 / DSM 27360 / Z)</name>
    <dbReference type="NCBI Taxonomy" id="331113"/>
    <lineage>
        <taxon>Bacteria</taxon>
        <taxon>Pseudomonadati</taxon>
        <taxon>Chlamydiota</taxon>
        <taxon>Chlamydiia</taxon>
        <taxon>Parachlamydiales</taxon>
        <taxon>Simkaniaceae</taxon>
        <taxon>Simkania</taxon>
    </lineage>
</organism>
<evidence type="ECO:0000313" key="1">
    <source>
        <dbReference type="EMBL" id="CCB88624.1"/>
    </source>
</evidence>
<reference key="1">
    <citation type="journal article" date="2011" name="Mol. Biol. Evol.">
        <title>Unity in variety -- the pan-genome of the Chlamydiae.</title>
        <authorList>
            <person name="Collingro A."/>
            <person name="Tischler P."/>
            <person name="Weinmaier T."/>
            <person name="Penz T."/>
            <person name="Heinz E."/>
            <person name="Brunham R.C."/>
            <person name="Read T.D."/>
            <person name="Bavoil P.M."/>
            <person name="Sachse K."/>
            <person name="Kahane S."/>
            <person name="Friedman M.G."/>
            <person name="Rattei T."/>
            <person name="Myers G.S.A."/>
            <person name="Horn M."/>
        </authorList>
    </citation>
    <scope>NUCLEOTIDE SEQUENCE</scope>
    <source>
        <strain>Z</strain>
    </source>
</reference>
<dbReference type="EMBL" id="FR872582">
    <property type="protein sequence ID" value="CCB88624.1"/>
    <property type="molecule type" value="Genomic_DNA"/>
</dbReference>
<dbReference type="KEGG" id="sng:SNE_A07470"/>